<protein>
    <submittedName>
        <fullName evidence="3">Switch-activating protein Sap1</fullName>
    </submittedName>
</protein>
<dbReference type="EMBL" id="CP115613">
    <property type="protein sequence ID" value="WBW75355.1"/>
    <property type="molecule type" value="Genomic_DNA"/>
</dbReference>
<dbReference type="GO" id="GO:0003677">
    <property type="term" value="F:DNA binding"/>
    <property type="evidence" value="ECO:0007669"/>
    <property type="project" value="InterPro"/>
</dbReference>
<evidence type="ECO:0000259" key="2">
    <source>
        <dbReference type="Pfam" id="PF21438"/>
    </source>
</evidence>
<sequence length="275" mass="31471">MEAGPKMELKSYKRKNASLSPSSSPAKAQRTHLSLEEKIKLMRLVVQHKHELVDRKTSEFYAKIARIGYENEGLAIHTESACRNQIISIMRVYEQRLAHRQPGMKTTPEEDELDQLCDEWKARLSELQQYREKFLVGKRKCDCNDEINERLKKLTEDQQNVDMLVAKVNFLSKHLHDNEEKIMQLSARVEELYTDNKRIHQLLDHNDILAKMETHSPYGPPHSVNMNPSMTPNMAPNMGTNMGANMGTNIGANMSPNMNAIRSGLHSSIAPNLDH</sequence>
<organism evidence="3 4">
    <name type="scientific">Schizosaccharomyces osmophilus</name>
    <dbReference type="NCBI Taxonomy" id="2545709"/>
    <lineage>
        <taxon>Eukaryota</taxon>
        <taxon>Fungi</taxon>
        <taxon>Dikarya</taxon>
        <taxon>Ascomycota</taxon>
        <taxon>Taphrinomycotina</taxon>
        <taxon>Schizosaccharomycetes</taxon>
        <taxon>Schizosaccharomycetales</taxon>
        <taxon>Schizosaccharomycetaceae</taxon>
        <taxon>Schizosaccharomyces</taxon>
    </lineage>
</organism>
<dbReference type="KEGG" id="som:SOMG_04289"/>
<proteinExistence type="predicted"/>
<gene>
    <name evidence="3" type="primary">sap1</name>
    <name evidence="3" type="ORF">SOMG_04289</name>
</gene>
<dbReference type="Proteomes" id="UP001212411">
    <property type="component" value="Chromosome 3"/>
</dbReference>
<reference evidence="3 4" key="1">
    <citation type="journal article" date="2023" name="G3 (Bethesda)">
        <title>A high-quality reference genome for the fission yeast Schizosaccharomyces osmophilus.</title>
        <authorList>
            <person name="Jia G.S."/>
            <person name="Zhang W.C."/>
            <person name="Liang Y."/>
            <person name="Liu X.H."/>
            <person name="Rhind N."/>
            <person name="Pidoux A."/>
            <person name="Brysch-Herzberg M."/>
            <person name="Du L.L."/>
        </authorList>
    </citation>
    <scope>NUCLEOTIDE SEQUENCE [LARGE SCALE GENOMIC DNA]</scope>
    <source>
        <strain evidence="3 4">CBS 15793</strain>
    </source>
</reference>
<evidence type="ECO:0000313" key="3">
    <source>
        <dbReference type="EMBL" id="WBW75355.1"/>
    </source>
</evidence>
<feature type="compositionally biased region" description="Low complexity" evidence="1">
    <location>
        <begin position="17"/>
        <end position="26"/>
    </location>
</feature>
<dbReference type="GeneID" id="80877765"/>
<name>A0AAE9WGA0_9SCHI</name>
<evidence type="ECO:0000256" key="1">
    <source>
        <dbReference type="SAM" id="MobiDB-lite"/>
    </source>
</evidence>
<dbReference type="Pfam" id="PF21438">
    <property type="entry name" value="Sap1_N"/>
    <property type="match status" value="1"/>
</dbReference>
<evidence type="ECO:0000313" key="4">
    <source>
        <dbReference type="Proteomes" id="UP001212411"/>
    </source>
</evidence>
<accession>A0AAE9WGA0</accession>
<keyword evidence="4" id="KW-1185">Reference proteome</keyword>
<feature type="region of interest" description="Disordered" evidence="1">
    <location>
        <begin position="1"/>
        <end position="30"/>
    </location>
</feature>
<feature type="domain" description="Switch activating protein 1 N-terminal" evidence="2">
    <location>
        <begin position="34"/>
        <end position="135"/>
    </location>
</feature>
<dbReference type="RefSeq" id="XP_056039598.1">
    <property type="nucleotide sequence ID" value="XM_056183076.1"/>
</dbReference>
<dbReference type="AlphaFoldDB" id="A0AAE9WGA0"/>
<dbReference type="InterPro" id="IPR048592">
    <property type="entry name" value="Sap1_N"/>
</dbReference>
<feature type="compositionally biased region" description="Basic and acidic residues" evidence="1">
    <location>
        <begin position="1"/>
        <end position="11"/>
    </location>
</feature>